<evidence type="ECO:0000313" key="2">
    <source>
        <dbReference type="Proteomes" id="UP000808215"/>
    </source>
</evidence>
<accession>A0ABS1AUP0</accession>
<dbReference type="Proteomes" id="UP000808215">
    <property type="component" value="Unassembled WGS sequence"/>
</dbReference>
<sequence>MAAGFSAWPHARRSAGCIVSGIGKSPCTASFPILHDLRDAAACTMPAATHDAARDNIFFFHLNFYL</sequence>
<gene>
    <name evidence="1" type="ORF">I5589_09095</name>
</gene>
<dbReference type="EMBL" id="JADVKH010000015">
    <property type="protein sequence ID" value="MBJ9687236.1"/>
    <property type="molecule type" value="Genomic_DNA"/>
</dbReference>
<comment type="caution">
    <text evidence="1">The sequence shown here is derived from an EMBL/GenBank/DDBJ whole genome shotgun (WGS) entry which is preliminary data.</text>
</comment>
<protein>
    <submittedName>
        <fullName evidence="1">Uncharacterized protein</fullName>
    </submittedName>
</protein>
<evidence type="ECO:0000313" key="1">
    <source>
        <dbReference type="EMBL" id="MBJ9687236.1"/>
    </source>
</evidence>
<dbReference type="RefSeq" id="WP_045577694.1">
    <property type="nucleotide sequence ID" value="NZ_BGKC01000031.1"/>
</dbReference>
<name>A0ABS1AUP0_BURVI</name>
<keyword evidence="2" id="KW-1185">Reference proteome</keyword>
<organism evidence="1 2">
    <name type="scientific">Burkholderia vietnamiensis</name>
    <dbReference type="NCBI Taxonomy" id="60552"/>
    <lineage>
        <taxon>Bacteria</taxon>
        <taxon>Pseudomonadati</taxon>
        <taxon>Pseudomonadota</taxon>
        <taxon>Betaproteobacteria</taxon>
        <taxon>Burkholderiales</taxon>
        <taxon>Burkholderiaceae</taxon>
        <taxon>Burkholderia</taxon>
        <taxon>Burkholderia cepacia complex</taxon>
    </lineage>
</organism>
<reference evidence="1 2" key="1">
    <citation type="submission" date="2020-11" db="EMBL/GenBank/DDBJ databases">
        <title>Enhanced detection system for hospital associated transmission using whole genome sequencing surveillance.</title>
        <authorList>
            <person name="Harrison L.H."/>
            <person name="Van Tyne D."/>
            <person name="Marsh J.W."/>
            <person name="Griffith M.P."/>
            <person name="Snyder D.J."/>
            <person name="Cooper V.S."/>
            <person name="Mustapha M."/>
        </authorList>
    </citation>
    <scope>NUCLEOTIDE SEQUENCE [LARGE SCALE GENOMIC DNA]</scope>
    <source>
        <strain evidence="1 2">BC00020</strain>
    </source>
</reference>
<dbReference type="GeneID" id="45678397"/>
<proteinExistence type="predicted"/>